<comment type="caution">
    <text evidence="1">The sequence shown here is derived from an EMBL/GenBank/DDBJ whole genome shotgun (WGS) entry which is preliminary data.</text>
</comment>
<dbReference type="STRING" id="36849.OXPF_14870"/>
<reference evidence="1 2" key="1">
    <citation type="submission" date="2015-09" db="EMBL/GenBank/DDBJ databases">
        <title>Genome sequence of Oxobacter pfennigii DSM 3222.</title>
        <authorList>
            <person name="Poehlein A."/>
            <person name="Bengelsdorf F.R."/>
            <person name="Schiel-Bengelsdorf B."/>
            <person name="Duerre P."/>
            <person name="Daniel R."/>
        </authorList>
    </citation>
    <scope>NUCLEOTIDE SEQUENCE [LARGE SCALE GENOMIC DNA]</scope>
    <source>
        <strain evidence="1 2">DSM 3222</strain>
    </source>
</reference>
<accession>A0A0P8WR27</accession>
<gene>
    <name evidence="1" type="ORF">OXPF_14870</name>
</gene>
<sequence length="80" mass="9198">MEHLCPLCNGLNNYQRYCSKCGTKMEDEGRVQDYYDNYSPYLSYGITDLADGEPPDICQHIFTCPTCNNDDIVNITKTFK</sequence>
<proteinExistence type="predicted"/>
<keyword evidence="2" id="KW-1185">Reference proteome</keyword>
<evidence type="ECO:0000313" key="1">
    <source>
        <dbReference type="EMBL" id="KPU45009.1"/>
    </source>
</evidence>
<protein>
    <submittedName>
        <fullName evidence="1">Uncharacterized protein</fullName>
    </submittedName>
</protein>
<organism evidence="1 2">
    <name type="scientific">Oxobacter pfennigii</name>
    <dbReference type="NCBI Taxonomy" id="36849"/>
    <lineage>
        <taxon>Bacteria</taxon>
        <taxon>Bacillati</taxon>
        <taxon>Bacillota</taxon>
        <taxon>Clostridia</taxon>
        <taxon>Eubacteriales</taxon>
        <taxon>Clostridiaceae</taxon>
        <taxon>Oxobacter</taxon>
    </lineage>
</organism>
<dbReference type="Proteomes" id="UP000050326">
    <property type="component" value="Unassembled WGS sequence"/>
</dbReference>
<name>A0A0P8WR27_9CLOT</name>
<dbReference type="AlphaFoldDB" id="A0A0P8WR27"/>
<dbReference type="EMBL" id="LKET01000028">
    <property type="protein sequence ID" value="KPU45009.1"/>
    <property type="molecule type" value="Genomic_DNA"/>
</dbReference>
<evidence type="ECO:0000313" key="2">
    <source>
        <dbReference type="Proteomes" id="UP000050326"/>
    </source>
</evidence>